<evidence type="ECO:0000256" key="4">
    <source>
        <dbReference type="PROSITE-ProRule" id="PRU00335"/>
    </source>
</evidence>
<evidence type="ECO:0000313" key="6">
    <source>
        <dbReference type="EMBL" id="SDC34160.1"/>
    </source>
</evidence>
<evidence type="ECO:0000259" key="5">
    <source>
        <dbReference type="PROSITE" id="PS50977"/>
    </source>
</evidence>
<keyword evidence="2 4" id="KW-0238">DNA-binding</keyword>
<feature type="domain" description="HTH tetR-type" evidence="5">
    <location>
        <begin position="14"/>
        <end position="74"/>
    </location>
</feature>
<dbReference type="InterPro" id="IPR036271">
    <property type="entry name" value="Tet_transcr_reg_TetR-rel_C_sf"/>
</dbReference>
<dbReference type="InterPro" id="IPR050109">
    <property type="entry name" value="HTH-type_TetR-like_transc_reg"/>
</dbReference>
<dbReference type="EMBL" id="FMZX01000001">
    <property type="protein sequence ID" value="SDC34160.1"/>
    <property type="molecule type" value="Genomic_DNA"/>
</dbReference>
<evidence type="ECO:0000256" key="1">
    <source>
        <dbReference type="ARBA" id="ARBA00023015"/>
    </source>
</evidence>
<dbReference type="InterPro" id="IPR009057">
    <property type="entry name" value="Homeodomain-like_sf"/>
</dbReference>
<reference evidence="6 7" key="1">
    <citation type="submission" date="2016-10" db="EMBL/GenBank/DDBJ databases">
        <authorList>
            <person name="de Groot N.N."/>
        </authorList>
    </citation>
    <scope>NUCLEOTIDE SEQUENCE [LARGE SCALE GENOMIC DNA]</scope>
    <source>
        <strain evidence="6 7">CPCC 100156</strain>
    </source>
</reference>
<keyword evidence="7" id="KW-1185">Reference proteome</keyword>
<proteinExistence type="predicted"/>
<accession>A0A1G6KSW0</accession>
<dbReference type="AlphaFoldDB" id="A0A1G6KSW0"/>
<dbReference type="GO" id="GO:0000976">
    <property type="term" value="F:transcription cis-regulatory region binding"/>
    <property type="evidence" value="ECO:0007669"/>
    <property type="project" value="TreeGrafter"/>
</dbReference>
<dbReference type="Pfam" id="PF14246">
    <property type="entry name" value="TetR_C_7"/>
    <property type="match status" value="1"/>
</dbReference>
<dbReference type="InterPro" id="IPR039536">
    <property type="entry name" value="TetR_C_Proteobacteria"/>
</dbReference>
<keyword evidence="3" id="KW-0804">Transcription</keyword>
<dbReference type="PANTHER" id="PTHR30055">
    <property type="entry name" value="HTH-TYPE TRANSCRIPTIONAL REGULATOR RUTR"/>
    <property type="match status" value="1"/>
</dbReference>
<dbReference type="Pfam" id="PF00440">
    <property type="entry name" value="TetR_N"/>
    <property type="match status" value="1"/>
</dbReference>
<dbReference type="SUPFAM" id="SSF48498">
    <property type="entry name" value="Tetracyclin repressor-like, C-terminal domain"/>
    <property type="match status" value="1"/>
</dbReference>
<evidence type="ECO:0000256" key="2">
    <source>
        <dbReference type="ARBA" id="ARBA00023125"/>
    </source>
</evidence>
<dbReference type="FunFam" id="1.10.10.60:FF:000141">
    <property type="entry name" value="TetR family transcriptional regulator"/>
    <property type="match status" value="1"/>
</dbReference>
<organism evidence="6 7">
    <name type="scientific">Belnapia rosea</name>
    <dbReference type="NCBI Taxonomy" id="938405"/>
    <lineage>
        <taxon>Bacteria</taxon>
        <taxon>Pseudomonadati</taxon>
        <taxon>Pseudomonadota</taxon>
        <taxon>Alphaproteobacteria</taxon>
        <taxon>Acetobacterales</taxon>
        <taxon>Roseomonadaceae</taxon>
        <taxon>Belnapia</taxon>
    </lineage>
</organism>
<dbReference type="Proteomes" id="UP000198925">
    <property type="component" value="Unassembled WGS sequence"/>
</dbReference>
<dbReference type="GO" id="GO:0003700">
    <property type="term" value="F:DNA-binding transcription factor activity"/>
    <property type="evidence" value="ECO:0007669"/>
    <property type="project" value="TreeGrafter"/>
</dbReference>
<dbReference type="STRING" id="938405.SAMN02927895_00934"/>
<dbReference type="SUPFAM" id="SSF46689">
    <property type="entry name" value="Homeodomain-like"/>
    <property type="match status" value="1"/>
</dbReference>
<feature type="DNA-binding region" description="H-T-H motif" evidence="4">
    <location>
        <begin position="37"/>
        <end position="56"/>
    </location>
</feature>
<gene>
    <name evidence="6" type="ORF">SAMN04487779_1001634</name>
</gene>
<dbReference type="Gene3D" id="1.10.357.10">
    <property type="entry name" value="Tetracycline Repressor, domain 2"/>
    <property type="match status" value="1"/>
</dbReference>
<dbReference type="OrthoDB" id="7584337at2"/>
<dbReference type="InterPro" id="IPR001647">
    <property type="entry name" value="HTH_TetR"/>
</dbReference>
<dbReference type="PRINTS" id="PR00455">
    <property type="entry name" value="HTHTETR"/>
</dbReference>
<dbReference type="PANTHER" id="PTHR30055:SF234">
    <property type="entry name" value="HTH-TYPE TRANSCRIPTIONAL REGULATOR BETI"/>
    <property type="match status" value="1"/>
</dbReference>
<evidence type="ECO:0000256" key="3">
    <source>
        <dbReference type="ARBA" id="ARBA00023163"/>
    </source>
</evidence>
<name>A0A1G6KSW0_9PROT</name>
<dbReference type="RefSeq" id="WP_090561004.1">
    <property type="nucleotide sequence ID" value="NZ_FMXZ01000001.1"/>
</dbReference>
<dbReference type="PROSITE" id="PS50977">
    <property type="entry name" value="HTH_TETR_2"/>
    <property type="match status" value="1"/>
</dbReference>
<keyword evidence="1" id="KW-0805">Transcription regulation</keyword>
<protein>
    <submittedName>
        <fullName evidence="6">Transcriptional regulator, TetR family</fullName>
    </submittedName>
</protein>
<evidence type="ECO:0000313" key="7">
    <source>
        <dbReference type="Proteomes" id="UP000198925"/>
    </source>
</evidence>
<sequence>MSSGATLPRRSSEAERRVASIQAAEAIFLAQGYAATSMDDIAQAVGMSKKTLYQLFASKEALFDAVVERFCAPMQAAAEPAKPGDRQALVLMLEDAAHHILSSRSVSLCRVIAPELKRAPELAKAIERNRSGKVTAVQRWLAEQAEAGWIHVADAEEAAGMLIGMIIGEPHILMLLDQRPPPDSEEIAARVRRAVTLFLDGAIAGDR</sequence>